<proteinExistence type="inferred from homology"/>
<evidence type="ECO:0000256" key="5">
    <source>
        <dbReference type="ARBA" id="ARBA00023118"/>
    </source>
</evidence>
<accession>A0ABS9PCB3</accession>
<keyword evidence="4" id="KW-0694">RNA-binding</keyword>
<evidence type="ECO:0000256" key="4">
    <source>
        <dbReference type="ARBA" id="ARBA00022884"/>
    </source>
</evidence>
<dbReference type="Pfam" id="PF03750">
    <property type="entry name" value="Csm2_III-A"/>
    <property type="match status" value="1"/>
</dbReference>
<organism evidence="7 8">
    <name type="scientific">Billgrantia campisalis</name>
    <dbReference type="NCBI Taxonomy" id="74661"/>
    <lineage>
        <taxon>Bacteria</taxon>
        <taxon>Pseudomonadati</taxon>
        <taxon>Pseudomonadota</taxon>
        <taxon>Gammaproteobacteria</taxon>
        <taxon>Oceanospirillales</taxon>
        <taxon>Halomonadaceae</taxon>
        <taxon>Billgrantia</taxon>
    </lineage>
</organism>
<dbReference type="EMBL" id="JABFUC010000015">
    <property type="protein sequence ID" value="MCG6659397.1"/>
    <property type="molecule type" value="Genomic_DNA"/>
</dbReference>
<evidence type="ECO:0000313" key="7">
    <source>
        <dbReference type="EMBL" id="MCG6659397.1"/>
    </source>
</evidence>
<evidence type="ECO:0000256" key="1">
    <source>
        <dbReference type="ARBA" id="ARBA00003640"/>
    </source>
</evidence>
<dbReference type="RefSeq" id="WP_238978545.1">
    <property type="nucleotide sequence ID" value="NZ_JABFUC010000015.1"/>
</dbReference>
<keyword evidence="8" id="KW-1185">Reference proteome</keyword>
<evidence type="ECO:0000256" key="3">
    <source>
        <dbReference type="ARBA" id="ARBA00016118"/>
    </source>
</evidence>
<comment type="function">
    <text evidence="1">This subunit may be involved in monitoring complementarity of crRNA and target RNA.</text>
</comment>
<comment type="caution">
    <text evidence="7">The sequence shown here is derived from an EMBL/GenBank/DDBJ whole genome shotgun (WGS) entry which is preliminary data.</text>
</comment>
<keyword evidence="5" id="KW-0051">Antiviral defense</keyword>
<reference evidence="7 8" key="1">
    <citation type="submission" date="2020-05" db="EMBL/GenBank/DDBJ databases">
        <title>Comparative genomic analysis of denitrifying bacteria from Halomonas genus.</title>
        <authorList>
            <person name="Wang L."/>
            <person name="Shao Z."/>
        </authorList>
    </citation>
    <scope>NUCLEOTIDE SEQUENCE [LARGE SCALE GENOMIC DNA]</scope>
    <source>
        <strain evidence="7 8">A4</strain>
    </source>
</reference>
<protein>
    <recommendedName>
        <fullName evidence="3">CRISPR system Cms protein Csm2</fullName>
    </recommendedName>
    <alternativeName>
        <fullName evidence="6">CRISPR type III A-associated protein Csm2</fullName>
    </alternativeName>
</protein>
<dbReference type="InterPro" id="IPR010149">
    <property type="entry name" value="CRISPR-assoc_prot_Csm2_III-A"/>
</dbReference>
<dbReference type="NCBIfam" id="TIGR01870">
    <property type="entry name" value="cas_TM1810_Csm2"/>
    <property type="match status" value="1"/>
</dbReference>
<sequence>MSDTPFDLRNPSAELYDKNAEQFAGMFRKPESSQLRRFYDELVRLETQARQQPEKWEEIKPLVKMLNAQVAYAHGRQHVDEVFYNAFVELIRQIESLEHLTRCKHFLEATIGFRKLKEAQAKSRR</sequence>
<name>A0ABS9PCB3_9GAMM</name>
<gene>
    <name evidence="7" type="primary">csm2</name>
    <name evidence="7" type="ORF">HOP52_16695</name>
</gene>
<evidence type="ECO:0000256" key="2">
    <source>
        <dbReference type="ARBA" id="ARBA00006896"/>
    </source>
</evidence>
<dbReference type="Proteomes" id="UP000814385">
    <property type="component" value="Unassembled WGS sequence"/>
</dbReference>
<evidence type="ECO:0000256" key="6">
    <source>
        <dbReference type="ARBA" id="ARBA00031723"/>
    </source>
</evidence>
<comment type="similarity">
    <text evidence="2">Belongs to the CRISPR-associated Csm2 family.</text>
</comment>
<evidence type="ECO:0000313" key="8">
    <source>
        <dbReference type="Proteomes" id="UP000814385"/>
    </source>
</evidence>